<comment type="caution">
    <text evidence="2">The sequence shown here is derived from an EMBL/GenBank/DDBJ whole genome shotgun (WGS) entry which is preliminary data.</text>
</comment>
<dbReference type="InterPro" id="IPR000257">
    <property type="entry name" value="Uroporphyrinogen_deCOase"/>
</dbReference>
<dbReference type="PANTHER" id="PTHR47099:SF1">
    <property type="entry name" value="METHYLCOBAMIDE:COM METHYLTRANSFERASE MTBA"/>
    <property type="match status" value="1"/>
</dbReference>
<dbReference type="Gene3D" id="3.20.20.210">
    <property type="match status" value="1"/>
</dbReference>
<dbReference type="EMBL" id="VUMV01000004">
    <property type="protein sequence ID" value="MST82138.1"/>
    <property type="molecule type" value="Genomic_DNA"/>
</dbReference>
<dbReference type="Pfam" id="PF01208">
    <property type="entry name" value="URO-D"/>
    <property type="match status" value="1"/>
</dbReference>
<dbReference type="PANTHER" id="PTHR47099">
    <property type="entry name" value="METHYLCOBAMIDE:COM METHYLTRANSFERASE MTBA"/>
    <property type="match status" value="1"/>
</dbReference>
<proteinExistence type="predicted"/>
<dbReference type="GO" id="GO:0004853">
    <property type="term" value="F:uroporphyrinogen decarboxylase activity"/>
    <property type="evidence" value="ECO:0007669"/>
    <property type="project" value="InterPro"/>
</dbReference>
<evidence type="ECO:0000259" key="1">
    <source>
        <dbReference type="Pfam" id="PF01208"/>
    </source>
</evidence>
<sequence>MLTPKENLLESLKFKQGKPVCLNNSFTMFRGIAGDPVFRLVRGNRIRGTESYDQWGTKILFPEDAPAAVPLVTPENQVIKDITEWRKYVKVPDLAGKCSEGWETAIENEKAIDHEKYLTMVVMGTGIFEQLHMLMTFEDTLMNMLLEPEAMKELIDVICDYRLTYMKLIVEHLHPDCIVSHDDWGSRTSLFFSVDTWRELFREPYRKLYSYLHSQNVIVMHHGDSYMEPLVHDMAEIGVDIWQGVLNTNNIPKICEEVGDRMLLMGGVDSVIDRADATEEEIRKETRRACVEYGDLPGFWPGITYGGPGTIYPEVEKIVIDEIRRYNIEKYGVSVV</sequence>
<dbReference type="GO" id="GO:0006779">
    <property type="term" value="P:porphyrin-containing compound biosynthetic process"/>
    <property type="evidence" value="ECO:0007669"/>
    <property type="project" value="InterPro"/>
</dbReference>
<evidence type="ECO:0000313" key="3">
    <source>
        <dbReference type="Proteomes" id="UP000466864"/>
    </source>
</evidence>
<dbReference type="InterPro" id="IPR038071">
    <property type="entry name" value="UROD/MetE-like_sf"/>
</dbReference>
<dbReference type="SUPFAM" id="SSF51726">
    <property type="entry name" value="UROD/MetE-like"/>
    <property type="match status" value="1"/>
</dbReference>
<protein>
    <submittedName>
        <fullName evidence="2">Uroporphyrinogen decarboxylase (URO-D)</fullName>
    </submittedName>
</protein>
<organism evidence="2 3">
    <name type="scientific">Bilifractor porci</name>
    <dbReference type="NCBI Taxonomy" id="2606636"/>
    <lineage>
        <taxon>Bacteria</taxon>
        <taxon>Bacillati</taxon>
        <taxon>Bacillota</taxon>
        <taxon>Clostridia</taxon>
        <taxon>Lachnospirales</taxon>
        <taxon>Lachnospiraceae</taxon>
        <taxon>Bilifractor</taxon>
    </lineage>
</organism>
<feature type="domain" description="Uroporphyrinogen decarboxylase (URO-D)" evidence="1">
    <location>
        <begin position="96"/>
        <end position="299"/>
    </location>
</feature>
<gene>
    <name evidence="2" type="ORF">FYJ60_07405</name>
</gene>
<dbReference type="RefSeq" id="WP_154458039.1">
    <property type="nucleotide sequence ID" value="NZ_VUMV01000004.1"/>
</dbReference>
<name>A0A7X2P9B9_9FIRM</name>
<dbReference type="Proteomes" id="UP000466864">
    <property type="component" value="Unassembled WGS sequence"/>
</dbReference>
<accession>A0A7X2P9B9</accession>
<dbReference type="AlphaFoldDB" id="A0A7X2P9B9"/>
<evidence type="ECO:0000313" key="2">
    <source>
        <dbReference type="EMBL" id="MST82138.1"/>
    </source>
</evidence>
<keyword evidence="3" id="KW-1185">Reference proteome</keyword>
<dbReference type="InterPro" id="IPR052024">
    <property type="entry name" value="Methanogen_methyltrans"/>
</dbReference>
<reference evidence="2 3" key="1">
    <citation type="submission" date="2019-08" db="EMBL/GenBank/DDBJ databases">
        <title>In-depth cultivation of the pig gut microbiome towards novel bacterial diversity and tailored functional studies.</title>
        <authorList>
            <person name="Wylensek D."/>
            <person name="Hitch T.C.A."/>
            <person name="Clavel T."/>
        </authorList>
    </citation>
    <scope>NUCLEOTIDE SEQUENCE [LARGE SCALE GENOMIC DNA]</scope>
    <source>
        <strain evidence="2 3">Oil+RF-744-WCA-WT-13</strain>
    </source>
</reference>